<sequence>MKKKTAILLGATGLTGGYVLSELLYDDRYEKIILFSRSTKGIDNPKLEEHLIAMDELPKYASLFKGDEVYCCVGTTKKKTPDKAVYKTIDYGIPVNAAQLAKLNNIPTFIVVSAMGASEQSAVFYNRLKGEMEADVKKSKID</sequence>
<dbReference type="EMBL" id="BRVO01000001">
    <property type="protein sequence ID" value="GLB48284.1"/>
    <property type="molecule type" value="Genomic_DNA"/>
</dbReference>
<evidence type="ECO:0000313" key="3">
    <source>
        <dbReference type="Proteomes" id="UP001143543"/>
    </source>
</evidence>
<reference evidence="2" key="1">
    <citation type="submission" date="2022-07" db="EMBL/GenBank/DDBJ databases">
        <title>Taxonomy of Novel Oxalotrophic and Methylotrophic Bacteria.</title>
        <authorList>
            <person name="Sahin N."/>
            <person name="Tani A."/>
        </authorList>
    </citation>
    <scope>NUCLEOTIDE SEQUENCE</scope>
    <source>
        <strain evidence="2">Y10</strain>
    </source>
</reference>
<gene>
    <name evidence="2" type="ORF">Y10_06520</name>
</gene>
<dbReference type="PANTHER" id="PTHR14097">
    <property type="entry name" value="OXIDOREDUCTASE HTATIP2"/>
    <property type="match status" value="1"/>
</dbReference>
<evidence type="ECO:0000259" key="1">
    <source>
        <dbReference type="Pfam" id="PF13460"/>
    </source>
</evidence>
<evidence type="ECO:0000313" key="2">
    <source>
        <dbReference type="EMBL" id="GLB48284.1"/>
    </source>
</evidence>
<accession>A0ABQ5MFW7</accession>
<dbReference type="InterPro" id="IPR036291">
    <property type="entry name" value="NAD(P)-bd_dom_sf"/>
</dbReference>
<name>A0ABQ5MFW7_9FLAO</name>
<dbReference type="RefSeq" id="WP_309297813.1">
    <property type="nucleotide sequence ID" value="NZ_BRVO01000001.1"/>
</dbReference>
<dbReference type="PANTHER" id="PTHR14097:SF7">
    <property type="entry name" value="OXIDOREDUCTASE HTATIP2"/>
    <property type="match status" value="1"/>
</dbReference>
<dbReference type="Gene3D" id="3.40.50.720">
    <property type="entry name" value="NAD(P)-binding Rossmann-like Domain"/>
    <property type="match status" value="1"/>
</dbReference>
<proteinExistence type="predicted"/>
<comment type="caution">
    <text evidence="2">The sequence shown here is derived from an EMBL/GenBank/DDBJ whole genome shotgun (WGS) entry which is preliminary data.</text>
</comment>
<organism evidence="2 3">
    <name type="scientific">Neptunitalea lumnitzerae</name>
    <dbReference type="NCBI Taxonomy" id="2965509"/>
    <lineage>
        <taxon>Bacteria</taxon>
        <taxon>Pseudomonadati</taxon>
        <taxon>Bacteroidota</taxon>
        <taxon>Flavobacteriia</taxon>
        <taxon>Flavobacteriales</taxon>
        <taxon>Flavobacteriaceae</taxon>
        <taxon>Neptunitalea</taxon>
    </lineage>
</organism>
<dbReference type="InterPro" id="IPR016040">
    <property type="entry name" value="NAD(P)-bd_dom"/>
</dbReference>
<protein>
    <recommendedName>
        <fullName evidence="1">NAD(P)-binding domain-containing protein</fullName>
    </recommendedName>
</protein>
<feature type="domain" description="NAD(P)-binding" evidence="1">
    <location>
        <begin position="10"/>
        <end position="129"/>
    </location>
</feature>
<dbReference type="SUPFAM" id="SSF51735">
    <property type="entry name" value="NAD(P)-binding Rossmann-fold domains"/>
    <property type="match status" value="1"/>
</dbReference>
<keyword evidence="3" id="KW-1185">Reference proteome</keyword>
<dbReference type="Proteomes" id="UP001143543">
    <property type="component" value="Unassembled WGS sequence"/>
</dbReference>
<dbReference type="Pfam" id="PF13460">
    <property type="entry name" value="NAD_binding_10"/>
    <property type="match status" value="1"/>
</dbReference>